<dbReference type="InterPro" id="IPR011009">
    <property type="entry name" value="Kinase-like_dom_sf"/>
</dbReference>
<keyword evidence="4" id="KW-1185">Reference proteome</keyword>
<dbReference type="PANTHER" id="PTHR48006">
    <property type="entry name" value="LEUCINE-RICH REPEAT-CONTAINING PROTEIN DDB_G0281931-RELATED"/>
    <property type="match status" value="1"/>
</dbReference>
<evidence type="ECO:0000256" key="2">
    <source>
        <dbReference type="SAM" id="Phobius"/>
    </source>
</evidence>
<evidence type="ECO:0008006" key="5">
    <source>
        <dbReference type="Google" id="ProtNLM"/>
    </source>
</evidence>
<dbReference type="Proteomes" id="UP000834106">
    <property type="component" value="Chromosome 14"/>
</dbReference>
<gene>
    <name evidence="3" type="ORF">FPE_LOCUS23814</name>
</gene>
<dbReference type="PANTHER" id="PTHR48006:SF95">
    <property type="entry name" value="LEUCINE-RICH REPEAT RECEPTOR PROTEIN KINASE MSP1"/>
    <property type="match status" value="1"/>
</dbReference>
<organism evidence="3 4">
    <name type="scientific">Fraxinus pennsylvanica</name>
    <dbReference type="NCBI Taxonomy" id="56036"/>
    <lineage>
        <taxon>Eukaryota</taxon>
        <taxon>Viridiplantae</taxon>
        <taxon>Streptophyta</taxon>
        <taxon>Embryophyta</taxon>
        <taxon>Tracheophyta</taxon>
        <taxon>Spermatophyta</taxon>
        <taxon>Magnoliopsida</taxon>
        <taxon>eudicotyledons</taxon>
        <taxon>Gunneridae</taxon>
        <taxon>Pentapetalae</taxon>
        <taxon>asterids</taxon>
        <taxon>lamiids</taxon>
        <taxon>Lamiales</taxon>
        <taxon>Oleaceae</taxon>
        <taxon>Oleeae</taxon>
        <taxon>Fraxinus</taxon>
    </lineage>
</organism>
<keyword evidence="2" id="KW-1133">Transmembrane helix</keyword>
<protein>
    <recommendedName>
        <fullName evidence="5">Protein kinase domain-containing protein</fullName>
    </recommendedName>
</protein>
<comment type="subcellular location">
    <subcellularLocation>
        <location evidence="1">Membrane</location>
        <topology evidence="1">Single-pass type I membrane protein</topology>
    </subcellularLocation>
</comment>
<evidence type="ECO:0000313" key="3">
    <source>
        <dbReference type="EMBL" id="CAI9776384.1"/>
    </source>
</evidence>
<dbReference type="GO" id="GO:0016020">
    <property type="term" value="C:membrane"/>
    <property type="evidence" value="ECO:0007669"/>
    <property type="project" value="UniProtKB-SubCell"/>
</dbReference>
<dbReference type="SUPFAM" id="SSF56112">
    <property type="entry name" value="Protein kinase-like (PK-like)"/>
    <property type="match status" value="1"/>
</dbReference>
<feature type="transmembrane region" description="Helical" evidence="2">
    <location>
        <begin position="65"/>
        <end position="86"/>
    </location>
</feature>
<evidence type="ECO:0000256" key="1">
    <source>
        <dbReference type="ARBA" id="ARBA00004479"/>
    </source>
</evidence>
<evidence type="ECO:0000313" key="4">
    <source>
        <dbReference type="Proteomes" id="UP000834106"/>
    </source>
</evidence>
<keyword evidence="2" id="KW-0472">Membrane</keyword>
<dbReference type="EMBL" id="OU503049">
    <property type="protein sequence ID" value="CAI9776384.1"/>
    <property type="molecule type" value="Genomic_DNA"/>
</dbReference>
<name>A0AAD1ZVF2_9LAMI</name>
<proteinExistence type="predicted"/>
<keyword evidence="2" id="KW-0812">Transmembrane</keyword>
<sequence>MSFSTLDALTYLDLSGNHFQIFLPCTIWNIEGLTFANFTVSCIMAKPCLLDQPAFPSRHEYPSPLVSLMLQGLVWLLLFIPLALLIEAADILSATENFSKSYIIGDGGFRPVYNALLPEGRIIAVKRLNGGHLNGKREFLAETETIGKEDHQSKDQILCVLAIARLCTHDDPWKRPTMLEVAELLKQAKVYNDVSMFYKTVD</sequence>
<dbReference type="InterPro" id="IPR051824">
    <property type="entry name" value="LRR_Rcpt-Like_S/T_Kinase"/>
</dbReference>
<dbReference type="Gene3D" id="3.30.200.20">
    <property type="entry name" value="Phosphorylase Kinase, domain 1"/>
    <property type="match status" value="1"/>
</dbReference>
<dbReference type="AlphaFoldDB" id="A0AAD1ZVF2"/>
<reference evidence="3" key="1">
    <citation type="submission" date="2023-05" db="EMBL/GenBank/DDBJ databases">
        <authorList>
            <person name="Huff M."/>
        </authorList>
    </citation>
    <scope>NUCLEOTIDE SEQUENCE</scope>
</reference>
<accession>A0AAD1ZVF2</accession>